<dbReference type="STRING" id="33097.A0A150FWI2"/>
<evidence type="ECO:0000259" key="1">
    <source>
        <dbReference type="Pfam" id="PF04101"/>
    </source>
</evidence>
<proteinExistence type="predicted"/>
<dbReference type="SUPFAM" id="SSF53756">
    <property type="entry name" value="UDP-Glycosyltransferase/glycogen phosphorylase"/>
    <property type="match status" value="1"/>
</dbReference>
<dbReference type="InterPro" id="IPR007235">
    <property type="entry name" value="Glyco_trans_28_C"/>
</dbReference>
<dbReference type="GO" id="GO:0043541">
    <property type="term" value="C:UDP-N-acetylglucosamine transferase complex"/>
    <property type="evidence" value="ECO:0007669"/>
    <property type="project" value="TreeGrafter"/>
</dbReference>
<dbReference type="OrthoDB" id="20273at2759"/>
<evidence type="ECO:0000313" key="3">
    <source>
        <dbReference type="Proteomes" id="UP000075714"/>
    </source>
</evidence>
<dbReference type="EMBL" id="LSYV01000387">
    <property type="protein sequence ID" value="KXZ41565.1"/>
    <property type="molecule type" value="Genomic_DNA"/>
</dbReference>
<dbReference type="AlphaFoldDB" id="A0A150FWI2"/>
<sequence>MAAAERSVFVTVGTTKFDALVERVDSLELLRILRSKGYSKLVIQKGNGSYVPHVVVPAGQAKATTEGIDVEYFDYSPSLAAYISSAALVISHAGSGSIFESLTAGVPLLVVPNPLLMDNHQQELGATLAAGGHLVCAAPDELLNAVRSFDGSRLVPYSKGSPAGMVAAINRQMGFPGAGAGRG</sequence>
<name>A0A150FWI2_GONPE</name>
<comment type="caution">
    <text evidence="2">The sequence shown here is derived from an EMBL/GenBank/DDBJ whole genome shotgun (WGS) entry which is preliminary data.</text>
</comment>
<accession>A0A150FWI2</accession>
<dbReference type="PANTHER" id="PTHR47043">
    <property type="entry name" value="UDP-N-ACETYLGLUCOSAMINE TRANSFERASE SUBUNIT ALG13"/>
    <property type="match status" value="1"/>
</dbReference>
<dbReference type="PANTHER" id="PTHR47043:SF1">
    <property type="entry name" value="UDP-N-ACETYLGLUCOSAMINE TRANSFERASE SUBUNIT ALG13"/>
    <property type="match status" value="1"/>
</dbReference>
<feature type="domain" description="Glycosyl transferase family 28 C-terminal" evidence="1">
    <location>
        <begin position="8"/>
        <end position="159"/>
    </location>
</feature>
<reference evidence="3" key="1">
    <citation type="journal article" date="2016" name="Nat. Commun.">
        <title>The Gonium pectorale genome demonstrates co-option of cell cycle regulation during the evolution of multicellularity.</title>
        <authorList>
            <person name="Hanschen E.R."/>
            <person name="Marriage T.N."/>
            <person name="Ferris P.J."/>
            <person name="Hamaji T."/>
            <person name="Toyoda A."/>
            <person name="Fujiyama A."/>
            <person name="Neme R."/>
            <person name="Noguchi H."/>
            <person name="Minakuchi Y."/>
            <person name="Suzuki M."/>
            <person name="Kawai-Toyooka H."/>
            <person name="Smith D.R."/>
            <person name="Sparks H."/>
            <person name="Anderson J."/>
            <person name="Bakaric R."/>
            <person name="Luria V."/>
            <person name="Karger A."/>
            <person name="Kirschner M.W."/>
            <person name="Durand P.M."/>
            <person name="Michod R.E."/>
            <person name="Nozaki H."/>
            <person name="Olson B.J."/>
        </authorList>
    </citation>
    <scope>NUCLEOTIDE SEQUENCE [LARGE SCALE GENOMIC DNA]</scope>
    <source>
        <strain evidence="3">NIES-2863</strain>
    </source>
</reference>
<dbReference type="Proteomes" id="UP000075714">
    <property type="component" value="Unassembled WGS sequence"/>
</dbReference>
<dbReference type="Pfam" id="PF04101">
    <property type="entry name" value="Glyco_tran_28_C"/>
    <property type="match status" value="1"/>
</dbReference>
<gene>
    <name evidence="2" type="ORF">GPECTOR_390g204</name>
</gene>
<dbReference type="Gene3D" id="3.40.50.2000">
    <property type="entry name" value="Glycogen Phosphorylase B"/>
    <property type="match status" value="1"/>
</dbReference>
<evidence type="ECO:0000313" key="2">
    <source>
        <dbReference type="EMBL" id="KXZ41565.1"/>
    </source>
</evidence>
<organism evidence="2 3">
    <name type="scientific">Gonium pectorale</name>
    <name type="common">Green alga</name>
    <dbReference type="NCBI Taxonomy" id="33097"/>
    <lineage>
        <taxon>Eukaryota</taxon>
        <taxon>Viridiplantae</taxon>
        <taxon>Chlorophyta</taxon>
        <taxon>core chlorophytes</taxon>
        <taxon>Chlorophyceae</taxon>
        <taxon>CS clade</taxon>
        <taxon>Chlamydomonadales</taxon>
        <taxon>Volvocaceae</taxon>
        <taxon>Gonium</taxon>
    </lineage>
</organism>
<dbReference type="InterPro" id="IPR052474">
    <property type="entry name" value="UDP-GlcNAc_transferase"/>
</dbReference>
<protein>
    <recommendedName>
        <fullName evidence="1">Glycosyl transferase family 28 C-terminal domain-containing protein</fullName>
    </recommendedName>
</protein>
<dbReference type="GO" id="GO:0016758">
    <property type="term" value="F:hexosyltransferase activity"/>
    <property type="evidence" value="ECO:0007669"/>
    <property type="project" value="InterPro"/>
</dbReference>
<keyword evidence="3" id="KW-1185">Reference proteome</keyword>
<dbReference type="GO" id="GO:0006488">
    <property type="term" value="P:dolichol-linked oligosaccharide biosynthetic process"/>
    <property type="evidence" value="ECO:0007669"/>
    <property type="project" value="TreeGrafter"/>
</dbReference>